<name>A0ABS7R1A8_9ACTN</name>
<protein>
    <submittedName>
        <fullName evidence="1">Uncharacterized protein</fullName>
    </submittedName>
</protein>
<reference evidence="1 2" key="1">
    <citation type="submission" date="2021-08" db="EMBL/GenBank/DDBJ databases">
        <title>Streptomyces sp. PTM05 isolated from lichen.</title>
        <authorList>
            <person name="Somphong A."/>
            <person name="Phongsopitanun W."/>
            <person name="Tanasupawat S."/>
        </authorList>
    </citation>
    <scope>NUCLEOTIDE SEQUENCE [LARGE SCALE GENOMIC DNA]</scope>
    <source>
        <strain evidence="1 2">Ptm05</strain>
    </source>
</reference>
<accession>A0ABS7R1A8</accession>
<dbReference type="RefSeq" id="WP_222982393.1">
    <property type="nucleotide sequence ID" value="NZ_JAINVZ010000038.1"/>
</dbReference>
<dbReference type="EMBL" id="JAINVZ010000038">
    <property type="protein sequence ID" value="MBY8889243.1"/>
    <property type="molecule type" value="Genomic_DNA"/>
</dbReference>
<sequence>MPSSHLPDRFARLANDDHIGPILELISREHRSVSLIAGGYFESAGGIGNFSRNSFALAHKLGASVRYRHRGNKVLFDVIHNDLGRACGDDACSVNTAPAKPGAYDITPLTAAAAAAGVTFTVTRERTLRNRAARSMKQWLKDPSVEPRFVRDGDDIYYRSRQYEKVLAGAVKDNYVVPRCPLIVNEYFIKYFARMRQYSDCTRAYVIDINSFADKEKVTKGAEIYLRNHASPTDEIILVFADPSCTDVVEMAFSTCDF</sequence>
<gene>
    <name evidence="1" type="ORF">K7472_31025</name>
</gene>
<proteinExistence type="predicted"/>
<evidence type="ECO:0000313" key="1">
    <source>
        <dbReference type="EMBL" id="MBY8889243.1"/>
    </source>
</evidence>
<dbReference type="Proteomes" id="UP001198565">
    <property type="component" value="Unassembled WGS sequence"/>
</dbReference>
<organism evidence="1 2">
    <name type="scientific">Streptantibioticus parmotrematis</name>
    <dbReference type="NCBI Taxonomy" id="2873249"/>
    <lineage>
        <taxon>Bacteria</taxon>
        <taxon>Bacillati</taxon>
        <taxon>Actinomycetota</taxon>
        <taxon>Actinomycetes</taxon>
        <taxon>Kitasatosporales</taxon>
        <taxon>Streptomycetaceae</taxon>
        <taxon>Streptantibioticus</taxon>
    </lineage>
</organism>
<comment type="caution">
    <text evidence="1">The sequence shown here is derived from an EMBL/GenBank/DDBJ whole genome shotgun (WGS) entry which is preliminary data.</text>
</comment>
<keyword evidence="2" id="KW-1185">Reference proteome</keyword>
<evidence type="ECO:0000313" key="2">
    <source>
        <dbReference type="Proteomes" id="UP001198565"/>
    </source>
</evidence>